<evidence type="ECO:0000313" key="9">
    <source>
        <dbReference type="Proteomes" id="UP000036834"/>
    </source>
</evidence>
<dbReference type="Proteomes" id="UP000036834">
    <property type="component" value="Unassembled WGS sequence"/>
</dbReference>
<comment type="subcellular location">
    <subcellularLocation>
        <location evidence="1">Membrane</location>
        <topology evidence="1">Multi-pass membrane protein</topology>
    </subcellularLocation>
</comment>
<feature type="transmembrane region" description="Helical" evidence="6">
    <location>
        <begin position="7"/>
        <end position="28"/>
    </location>
</feature>
<feature type="transmembrane region" description="Helical" evidence="6">
    <location>
        <begin position="314"/>
        <end position="335"/>
    </location>
</feature>
<dbReference type="RefSeq" id="WP_049738703.1">
    <property type="nucleotide sequence ID" value="NZ_BJON01000015.1"/>
</dbReference>
<evidence type="ECO:0000256" key="1">
    <source>
        <dbReference type="ARBA" id="ARBA00004141"/>
    </source>
</evidence>
<evidence type="ECO:0000256" key="4">
    <source>
        <dbReference type="ARBA" id="ARBA00022989"/>
    </source>
</evidence>
<reference evidence="9" key="1">
    <citation type="submission" date="2015-07" db="EMBL/GenBank/DDBJ databases">
        <title>Genome sequencing project for genomic taxonomy and phylogenomics of Bacillus-like bacteria.</title>
        <authorList>
            <person name="Liu B."/>
            <person name="Wang J."/>
            <person name="Zhu Y."/>
            <person name="Liu G."/>
            <person name="Chen Q."/>
            <person name="Chen Z."/>
            <person name="Lan J."/>
            <person name="Che J."/>
            <person name="Ge C."/>
            <person name="Shi H."/>
            <person name="Pan Z."/>
            <person name="Liu X."/>
        </authorList>
    </citation>
    <scope>NUCLEOTIDE SEQUENCE [LARGE SCALE GENOMIC DNA]</scope>
    <source>
        <strain evidence="9">DSM 9887</strain>
    </source>
</reference>
<gene>
    <name evidence="8" type="ORF">ADS79_12450</name>
    <name evidence="7" type="ORF">BRE01_40190</name>
</gene>
<keyword evidence="5 6" id="KW-0472">Membrane</keyword>
<dbReference type="OrthoDB" id="9779554at2"/>
<feature type="transmembrane region" description="Helical" evidence="6">
    <location>
        <begin position="83"/>
        <end position="105"/>
    </location>
</feature>
<reference evidence="7 10" key="3">
    <citation type="submission" date="2019-06" db="EMBL/GenBank/DDBJ databases">
        <title>Whole genome shotgun sequence of Brevibacillus reuszeri NBRC 15719.</title>
        <authorList>
            <person name="Hosoyama A."/>
            <person name="Uohara A."/>
            <person name="Ohji S."/>
            <person name="Ichikawa N."/>
        </authorList>
    </citation>
    <scope>NUCLEOTIDE SEQUENCE [LARGE SCALE GENOMIC DNA]</scope>
    <source>
        <strain evidence="7 10">NBRC 15719</strain>
    </source>
</reference>
<dbReference type="GO" id="GO:0016020">
    <property type="term" value="C:membrane"/>
    <property type="evidence" value="ECO:0007669"/>
    <property type="project" value="UniProtKB-SubCell"/>
</dbReference>
<evidence type="ECO:0000256" key="6">
    <source>
        <dbReference type="SAM" id="Phobius"/>
    </source>
</evidence>
<dbReference type="AlphaFoldDB" id="A0A0K9YVB2"/>
<dbReference type="EMBL" id="LGIQ01000007">
    <property type="protein sequence ID" value="KNB72654.1"/>
    <property type="molecule type" value="Genomic_DNA"/>
</dbReference>
<dbReference type="PATRIC" id="fig|54915.3.peg.1469"/>
<protein>
    <submittedName>
        <fullName evidence="7">Anion permease</fullName>
    </submittedName>
    <submittedName>
        <fullName evidence="8">Inorganic phosphate transporter</fullName>
    </submittedName>
</protein>
<dbReference type="InterPro" id="IPR001204">
    <property type="entry name" value="Phos_transporter"/>
</dbReference>
<keyword evidence="10" id="KW-1185">Reference proteome</keyword>
<sequence length="339" mass="35481">MPELSPEVIILVLVVIMALSFDFINGFHDTANAIATSVSTRALSPRTAIIIASVFNLVGALTYTGVAKTIGGQITDPFKLPNGLLVVLAALTAAILWNLITWWFGIPSSSSHAIIGGVAGAAVGAAGLGAINMEGFIEIVKALIISPIVAFVIGFIVIKVVSKIVANKAYHKTNRSFRALQVLSASWQSFSHGANDAQKTMGVITLALLSGGFLVQEPGEFTIPLWVKLSAAIAMALGTSVGGWRIIKTMGGKIMKIKPISGFSADLSSALIITIFTTLKLPVSTTHVITSSILGVGASQKLNAVKWGLAGRILITWVITLPVSALLAAACYVVFDVFL</sequence>
<comment type="caution">
    <text evidence="8">The sequence shown here is derived from an EMBL/GenBank/DDBJ whole genome shotgun (WGS) entry which is preliminary data.</text>
</comment>
<feature type="transmembrane region" description="Helical" evidence="6">
    <location>
        <begin position="111"/>
        <end position="131"/>
    </location>
</feature>
<reference evidence="8" key="2">
    <citation type="submission" date="2015-07" db="EMBL/GenBank/DDBJ databases">
        <title>MeaNS - Measles Nucleotide Surveillance Program.</title>
        <authorList>
            <person name="Tran T."/>
            <person name="Druce J."/>
        </authorList>
    </citation>
    <scope>NUCLEOTIDE SEQUENCE</scope>
    <source>
        <strain evidence="8">DSM 9887</strain>
    </source>
</reference>
<keyword evidence="3 6" id="KW-0812">Transmembrane</keyword>
<evidence type="ECO:0000313" key="8">
    <source>
        <dbReference type="EMBL" id="KNB72654.1"/>
    </source>
</evidence>
<evidence type="ECO:0000256" key="5">
    <source>
        <dbReference type="ARBA" id="ARBA00023136"/>
    </source>
</evidence>
<feature type="transmembrane region" description="Helical" evidence="6">
    <location>
        <begin position="225"/>
        <end position="247"/>
    </location>
</feature>
<evidence type="ECO:0000313" key="10">
    <source>
        <dbReference type="Proteomes" id="UP000319578"/>
    </source>
</evidence>
<dbReference type="PANTHER" id="PTHR11101">
    <property type="entry name" value="PHOSPHATE TRANSPORTER"/>
    <property type="match status" value="1"/>
</dbReference>
<dbReference type="PANTHER" id="PTHR11101:SF80">
    <property type="entry name" value="PHOSPHATE TRANSPORTER"/>
    <property type="match status" value="1"/>
</dbReference>
<name>A0A0K9YVB2_9BACL</name>
<evidence type="ECO:0000256" key="3">
    <source>
        <dbReference type="ARBA" id="ARBA00022692"/>
    </source>
</evidence>
<keyword evidence="4 6" id="KW-1133">Transmembrane helix</keyword>
<feature type="transmembrane region" description="Helical" evidence="6">
    <location>
        <begin position="48"/>
        <end position="71"/>
    </location>
</feature>
<evidence type="ECO:0000313" key="7">
    <source>
        <dbReference type="EMBL" id="GED70317.1"/>
    </source>
</evidence>
<evidence type="ECO:0000256" key="2">
    <source>
        <dbReference type="ARBA" id="ARBA00022448"/>
    </source>
</evidence>
<dbReference type="Proteomes" id="UP000319578">
    <property type="component" value="Unassembled WGS sequence"/>
</dbReference>
<feature type="transmembrane region" description="Helical" evidence="6">
    <location>
        <begin position="143"/>
        <end position="166"/>
    </location>
</feature>
<dbReference type="GO" id="GO:0005315">
    <property type="term" value="F:phosphate transmembrane transporter activity"/>
    <property type="evidence" value="ECO:0007669"/>
    <property type="project" value="InterPro"/>
</dbReference>
<dbReference type="EMBL" id="BJON01000015">
    <property type="protein sequence ID" value="GED70317.1"/>
    <property type="molecule type" value="Genomic_DNA"/>
</dbReference>
<proteinExistence type="predicted"/>
<accession>A0A0K9YVB2</accession>
<feature type="transmembrane region" description="Helical" evidence="6">
    <location>
        <begin position="259"/>
        <end position="279"/>
    </location>
</feature>
<dbReference type="Pfam" id="PF01384">
    <property type="entry name" value="PHO4"/>
    <property type="match status" value="1"/>
</dbReference>
<dbReference type="GO" id="GO:0035435">
    <property type="term" value="P:phosphate ion transmembrane transport"/>
    <property type="evidence" value="ECO:0007669"/>
    <property type="project" value="TreeGrafter"/>
</dbReference>
<keyword evidence="2" id="KW-0813">Transport</keyword>
<dbReference type="STRING" id="54915.ADS79_12450"/>
<organism evidence="8 9">
    <name type="scientific">Brevibacillus reuszeri</name>
    <dbReference type="NCBI Taxonomy" id="54915"/>
    <lineage>
        <taxon>Bacteria</taxon>
        <taxon>Bacillati</taxon>
        <taxon>Bacillota</taxon>
        <taxon>Bacilli</taxon>
        <taxon>Bacillales</taxon>
        <taxon>Paenibacillaceae</taxon>
        <taxon>Brevibacillus</taxon>
    </lineage>
</organism>